<feature type="region of interest" description="Disordered" evidence="1">
    <location>
        <begin position="1"/>
        <end position="33"/>
    </location>
</feature>
<keyword evidence="3" id="KW-1185">Reference proteome</keyword>
<feature type="non-terminal residue" evidence="2">
    <location>
        <position position="1"/>
    </location>
</feature>
<evidence type="ECO:0000313" key="2">
    <source>
        <dbReference type="EMBL" id="GBM27487.1"/>
    </source>
</evidence>
<dbReference type="AlphaFoldDB" id="A0A4Y2EFC4"/>
<dbReference type="Proteomes" id="UP000499080">
    <property type="component" value="Unassembled WGS sequence"/>
</dbReference>
<evidence type="ECO:0000256" key="1">
    <source>
        <dbReference type="SAM" id="MobiDB-lite"/>
    </source>
</evidence>
<dbReference type="EMBL" id="BGPR01092509">
    <property type="protein sequence ID" value="GBM27487.1"/>
    <property type="molecule type" value="Genomic_DNA"/>
</dbReference>
<evidence type="ECO:0000313" key="3">
    <source>
        <dbReference type="Proteomes" id="UP000499080"/>
    </source>
</evidence>
<name>A0A4Y2EFC4_ARAVE</name>
<proteinExistence type="predicted"/>
<sequence length="33" mass="3775">AVGGSNMMDTTLLEKKSKQRSKRHSKDLVREML</sequence>
<comment type="caution">
    <text evidence="2">The sequence shown here is derived from an EMBL/GenBank/DDBJ whole genome shotgun (WGS) entry which is preliminary data.</text>
</comment>
<organism evidence="2 3">
    <name type="scientific">Araneus ventricosus</name>
    <name type="common">Orbweaver spider</name>
    <name type="synonym">Epeira ventricosa</name>
    <dbReference type="NCBI Taxonomy" id="182803"/>
    <lineage>
        <taxon>Eukaryota</taxon>
        <taxon>Metazoa</taxon>
        <taxon>Ecdysozoa</taxon>
        <taxon>Arthropoda</taxon>
        <taxon>Chelicerata</taxon>
        <taxon>Arachnida</taxon>
        <taxon>Araneae</taxon>
        <taxon>Araneomorphae</taxon>
        <taxon>Entelegynae</taxon>
        <taxon>Araneoidea</taxon>
        <taxon>Araneidae</taxon>
        <taxon>Araneus</taxon>
    </lineage>
</organism>
<accession>A0A4Y2EFC4</accession>
<reference evidence="2 3" key="1">
    <citation type="journal article" date="2019" name="Sci. Rep.">
        <title>Orb-weaving spider Araneus ventricosus genome elucidates the spidroin gene catalogue.</title>
        <authorList>
            <person name="Kono N."/>
            <person name="Nakamura H."/>
            <person name="Ohtoshi R."/>
            <person name="Moran D.A.P."/>
            <person name="Shinohara A."/>
            <person name="Yoshida Y."/>
            <person name="Fujiwara M."/>
            <person name="Mori M."/>
            <person name="Tomita M."/>
            <person name="Arakawa K."/>
        </authorList>
    </citation>
    <scope>NUCLEOTIDE SEQUENCE [LARGE SCALE GENOMIC DNA]</scope>
</reference>
<gene>
    <name evidence="2" type="ORF">AVEN_267691_1</name>
</gene>
<protein>
    <submittedName>
        <fullName evidence="2">Uncharacterized protein</fullName>
    </submittedName>
</protein>